<dbReference type="SMART" id="SM00471">
    <property type="entry name" value="HDc"/>
    <property type="match status" value="1"/>
</dbReference>
<accession>A0AAN0T7Y4</accession>
<dbReference type="EMBL" id="CP010525">
    <property type="protein sequence ID" value="AJO23230.1"/>
    <property type="molecule type" value="Genomic_DNA"/>
</dbReference>
<proteinExistence type="predicted"/>
<dbReference type="PANTHER" id="PTHR33594:SF1">
    <property type="entry name" value="HD_PDEASE DOMAIN-CONTAINING PROTEIN"/>
    <property type="match status" value="1"/>
</dbReference>
<feature type="domain" description="HD" evidence="1">
    <location>
        <begin position="46"/>
        <end position="149"/>
    </location>
</feature>
<dbReference type="InterPro" id="IPR006674">
    <property type="entry name" value="HD_domain"/>
</dbReference>
<dbReference type="PROSITE" id="PS51831">
    <property type="entry name" value="HD"/>
    <property type="match status" value="1"/>
</dbReference>
<dbReference type="Gene3D" id="1.10.472.50">
    <property type="entry name" value="HD-domain/PDEase-like"/>
    <property type="match status" value="1"/>
</dbReference>
<dbReference type="CDD" id="cd00077">
    <property type="entry name" value="HDc"/>
    <property type="match status" value="1"/>
</dbReference>
<dbReference type="SUPFAM" id="SSF109604">
    <property type="entry name" value="HD-domain/PDEase-like"/>
    <property type="match status" value="1"/>
</dbReference>
<dbReference type="AlphaFoldDB" id="A0AAN0T7Y4"/>
<evidence type="ECO:0000259" key="1">
    <source>
        <dbReference type="PROSITE" id="PS51831"/>
    </source>
</evidence>
<name>A0AAN0T7Y4_HEYCO</name>
<dbReference type="Gene3D" id="1.20.58.1910">
    <property type="match status" value="1"/>
</dbReference>
<dbReference type="Proteomes" id="UP000032024">
    <property type="component" value="Chromosome"/>
</dbReference>
<protein>
    <submittedName>
        <fullName evidence="2">Phosphohydrolase</fullName>
    </submittedName>
</protein>
<evidence type="ECO:0000313" key="2">
    <source>
        <dbReference type="EMBL" id="AJO23230.1"/>
    </source>
</evidence>
<evidence type="ECO:0000313" key="3">
    <source>
        <dbReference type="Proteomes" id="UP000032024"/>
    </source>
</evidence>
<reference evidence="3" key="1">
    <citation type="submission" date="2015-01" db="EMBL/GenBank/DDBJ databases">
        <title>Comparative genome analysis of Bacillus coagulans HM-08, Clostridium butyricum HM-68, Bacillus subtilis HM-66 and Bacillus paralicheniformis BL-09.</title>
        <authorList>
            <person name="Zhang H."/>
        </authorList>
    </citation>
    <scope>NUCLEOTIDE SEQUENCE [LARGE SCALE GENOMIC DNA]</scope>
    <source>
        <strain evidence="3">HM-08</strain>
    </source>
</reference>
<organism evidence="2 3">
    <name type="scientific">Heyndrickxia coagulans</name>
    <name type="common">Weizmannia coagulans</name>
    <dbReference type="NCBI Taxonomy" id="1398"/>
    <lineage>
        <taxon>Bacteria</taxon>
        <taxon>Bacillati</taxon>
        <taxon>Bacillota</taxon>
        <taxon>Bacilli</taxon>
        <taxon>Bacillales</taxon>
        <taxon>Bacillaceae</taxon>
        <taxon>Heyndrickxia</taxon>
    </lineage>
</organism>
<dbReference type="InterPro" id="IPR003607">
    <property type="entry name" value="HD/PDEase_dom"/>
</dbReference>
<dbReference type="PANTHER" id="PTHR33594">
    <property type="entry name" value="SUPERFAMILY HYDROLASE, PUTATIVE (AFU_ORTHOLOGUE AFUA_1G03035)-RELATED"/>
    <property type="match status" value="1"/>
</dbReference>
<sequence length="237" mass="27386">MQLLACLPKKHDKMKAKKGAFMYKHPVLLQIELFARAFHSGDASGHDWHHIRRVRGLALYIAEKEEKGDRFIIEASALLHDIPDVKLNADNQKGAKKLKAFLNSLPLAEYQKEQIQNIVASISFKGGNETELLHFEAMAVRDADRLDAIGAIGIARAFAYGGKKGQPLYDPELPVRKQMTEEEYRNGKTSSIHHFYEKLLLLKDRLYTETAKKLAEERHYFMEQFLQEFFKEWNVER</sequence>
<gene>
    <name evidence="2" type="ORF">SB48_HM08orf03865</name>
</gene>
<keyword evidence="3" id="KW-1185">Reference proteome</keyword>
<dbReference type="Pfam" id="PF01966">
    <property type="entry name" value="HD"/>
    <property type="match status" value="1"/>
</dbReference>